<reference evidence="1" key="1">
    <citation type="journal article" date="2023" name="DNA Res.">
        <title>Chromosome-level genome assembly of Phrynocephalus forsythii using third-generation DNA sequencing and Hi-C analysis.</title>
        <authorList>
            <person name="Qi Y."/>
            <person name="Zhao W."/>
            <person name="Zhao Y."/>
            <person name="Niu C."/>
            <person name="Cao S."/>
            <person name="Zhang Y."/>
        </authorList>
    </citation>
    <scope>NUCLEOTIDE SEQUENCE</scope>
    <source>
        <tissue evidence="1">Muscle</tissue>
    </source>
</reference>
<name>A0A9Q0XJT7_9SAUR</name>
<dbReference type="OrthoDB" id="9909773at2759"/>
<keyword evidence="2" id="KW-1185">Reference proteome</keyword>
<evidence type="ECO:0000313" key="2">
    <source>
        <dbReference type="Proteomes" id="UP001142489"/>
    </source>
</evidence>
<dbReference type="EMBL" id="JAPFRF010000011">
    <property type="protein sequence ID" value="KAJ7317077.1"/>
    <property type="molecule type" value="Genomic_DNA"/>
</dbReference>
<proteinExistence type="predicted"/>
<gene>
    <name evidence="1" type="ORF">JRQ81_003239</name>
</gene>
<organism evidence="1 2">
    <name type="scientific">Phrynocephalus forsythii</name>
    <dbReference type="NCBI Taxonomy" id="171643"/>
    <lineage>
        <taxon>Eukaryota</taxon>
        <taxon>Metazoa</taxon>
        <taxon>Chordata</taxon>
        <taxon>Craniata</taxon>
        <taxon>Vertebrata</taxon>
        <taxon>Euteleostomi</taxon>
        <taxon>Lepidosauria</taxon>
        <taxon>Squamata</taxon>
        <taxon>Bifurcata</taxon>
        <taxon>Unidentata</taxon>
        <taxon>Episquamata</taxon>
        <taxon>Toxicofera</taxon>
        <taxon>Iguania</taxon>
        <taxon>Acrodonta</taxon>
        <taxon>Agamidae</taxon>
        <taxon>Agaminae</taxon>
        <taxon>Phrynocephalus</taxon>
    </lineage>
</organism>
<dbReference type="Proteomes" id="UP001142489">
    <property type="component" value="Unassembled WGS sequence"/>
</dbReference>
<comment type="caution">
    <text evidence="1">The sequence shown here is derived from an EMBL/GenBank/DDBJ whole genome shotgun (WGS) entry which is preliminary data.</text>
</comment>
<dbReference type="AlphaFoldDB" id="A0A9Q0XJT7"/>
<protein>
    <submittedName>
        <fullName evidence="1">Uncharacterized protein</fullName>
    </submittedName>
</protein>
<accession>A0A9Q0XJT7</accession>
<evidence type="ECO:0000313" key="1">
    <source>
        <dbReference type="EMBL" id="KAJ7317077.1"/>
    </source>
</evidence>
<sequence length="116" mass="12425">MEAVDQLASKGSFRAVKEPLAFLRVLEWFPYNETDYVGVVEKTEGGTLIIEHCLLLVKASPFCRLCGAALQLPVPLPQPPPLLQVGEWTLLGHAATSSAAADAATDIPGAVELDRL</sequence>